<keyword evidence="1" id="KW-0012">Acyltransferase</keyword>
<proteinExistence type="predicted"/>
<reference evidence="1" key="1">
    <citation type="submission" date="2022-06" db="EMBL/GenBank/DDBJ databases">
        <title>Phylogenomic reconstructions and comparative analyses of Kickxellomycotina fungi.</title>
        <authorList>
            <person name="Reynolds N.K."/>
            <person name="Stajich J.E."/>
            <person name="Barry K."/>
            <person name="Grigoriev I.V."/>
            <person name="Crous P."/>
            <person name="Smith M.E."/>
        </authorList>
    </citation>
    <scope>NUCLEOTIDE SEQUENCE</scope>
    <source>
        <strain evidence="1">RSA 2271</strain>
    </source>
</reference>
<keyword evidence="1" id="KW-0808">Transferase</keyword>
<evidence type="ECO:0000313" key="2">
    <source>
        <dbReference type="Proteomes" id="UP001145114"/>
    </source>
</evidence>
<dbReference type="EC" id="2.3.2.26" evidence="1"/>
<feature type="non-terminal residue" evidence="1">
    <location>
        <position position="1"/>
    </location>
</feature>
<organism evidence="1 2">
    <name type="scientific">Spiromyces aspiralis</name>
    <dbReference type="NCBI Taxonomy" id="68401"/>
    <lineage>
        <taxon>Eukaryota</taxon>
        <taxon>Fungi</taxon>
        <taxon>Fungi incertae sedis</taxon>
        <taxon>Zoopagomycota</taxon>
        <taxon>Kickxellomycotina</taxon>
        <taxon>Kickxellomycetes</taxon>
        <taxon>Kickxellales</taxon>
        <taxon>Kickxellaceae</taxon>
        <taxon>Spiromyces</taxon>
    </lineage>
</organism>
<dbReference type="EMBL" id="JAMZIH010005280">
    <property type="protein sequence ID" value="KAJ1675494.1"/>
    <property type="molecule type" value="Genomic_DNA"/>
</dbReference>
<sequence>GGNCGDQGLKSLSTGLMPLWDALGQCLKCTHNRPNLHHVATVMLPLIESFMVVFKSSISNTPSSLQRSSTSSSGIHGSQLPQPQSSSLGEQAESPPSSRAPAAMSAEAYFQSFTDAHKKVLNMLVRASPSLLSGSFSLLVHNPRVLDFDNKRSYFYQQLRKNDSQMARPQLKINVRRKYVFDDSYQQFAGKSGSEIRRGRLNVHFRGEEGVDVGGLTREWFQELSREMFNPDYALFKPSTGDKITYQPNSQSWANPDHLMYFKFVGRVIGKAICDERLFDAYFTRSFYKHILGRKVDYRDIEAIDPDYYKSLQWMLENDITDVVEETFSVEVDDFGQMRIIDLIPNGRKIPVTEENKHEYVRLVTEQRLTASIRDQINSFMTGFYELVPKELIQIFNEQELELLISGMPDIDVDDWRNNTEYHGGYNMSSAQIQWFWRAVRSFDQEERAKLLQFVTGTSKVPIGGFSKLRGSSGVQKFQIHRDFSSTNRLPTAHTCFNQLDLPMYESYETLRSQLLLAISECSTGFGFS</sequence>
<accession>A0ACC1HG05</accession>
<evidence type="ECO:0000313" key="1">
    <source>
        <dbReference type="EMBL" id="KAJ1675494.1"/>
    </source>
</evidence>
<comment type="caution">
    <text evidence="1">The sequence shown here is derived from an EMBL/GenBank/DDBJ whole genome shotgun (WGS) entry which is preliminary data.</text>
</comment>
<keyword evidence="2" id="KW-1185">Reference proteome</keyword>
<gene>
    <name evidence="1" type="primary">TOM1_1</name>
    <name evidence="1" type="ORF">EV182_001153</name>
</gene>
<dbReference type="Proteomes" id="UP001145114">
    <property type="component" value="Unassembled WGS sequence"/>
</dbReference>
<name>A0ACC1HG05_9FUNG</name>
<protein>
    <submittedName>
        <fullName evidence="1">E3 ubiquitin-protein ligase tom1</fullName>
        <ecNumber evidence="1">2.3.2.26</ecNumber>
    </submittedName>
</protein>